<comment type="caution">
    <text evidence="2">The sequence shown here is derived from an EMBL/GenBank/DDBJ whole genome shotgun (WGS) entry which is preliminary data.</text>
</comment>
<evidence type="ECO:0000313" key="3">
    <source>
        <dbReference type="Proteomes" id="UP001055117"/>
    </source>
</evidence>
<evidence type="ECO:0000313" key="2">
    <source>
        <dbReference type="EMBL" id="GJD43860.1"/>
    </source>
</evidence>
<keyword evidence="1" id="KW-0812">Transmembrane</keyword>
<dbReference type="Proteomes" id="UP001055117">
    <property type="component" value="Unassembled WGS sequence"/>
</dbReference>
<proteinExistence type="predicted"/>
<feature type="transmembrane region" description="Helical" evidence="1">
    <location>
        <begin position="32"/>
        <end position="57"/>
    </location>
</feature>
<evidence type="ECO:0000256" key="1">
    <source>
        <dbReference type="SAM" id="Phobius"/>
    </source>
</evidence>
<name>A0ABQ4QF82_9HYPH</name>
<reference evidence="2 3" key="1">
    <citation type="journal article" date="2021" name="Front. Microbiol.">
        <title>Comprehensive Comparative Genomics and Phenotyping of Methylobacterium Species.</title>
        <authorList>
            <person name="Alessa O."/>
            <person name="Ogura Y."/>
            <person name="Fujitani Y."/>
            <person name="Takami H."/>
            <person name="Hayashi T."/>
            <person name="Sahin N."/>
            <person name="Tani A."/>
        </authorList>
    </citation>
    <scope>NUCLEOTIDE SEQUENCE [LARGE SCALE GENOMIC DNA]</scope>
    <source>
        <strain evidence="2 3">DSM 23679</strain>
    </source>
</reference>
<gene>
    <name evidence="2" type="ORF">AFCDBAGC_1719</name>
</gene>
<keyword evidence="1" id="KW-1133">Transmembrane helix</keyword>
<keyword evidence="3" id="KW-1185">Reference proteome</keyword>
<sequence length="96" mass="10541">MNTFDWLVPTLAFLAPMAPMRPEPPKPLRGSAWAAGMVIGSVCLMMVLPMFTIWSFWGPHDSFQTRCEASGGRVLQDPAVGVAPYRCDRSGTVSLR</sequence>
<protein>
    <submittedName>
        <fullName evidence="2">Uncharacterized protein</fullName>
    </submittedName>
</protein>
<accession>A0ABQ4QF82</accession>
<keyword evidence="1" id="KW-0472">Membrane</keyword>
<dbReference type="EMBL" id="BPQG01000025">
    <property type="protein sequence ID" value="GJD43860.1"/>
    <property type="molecule type" value="Genomic_DNA"/>
</dbReference>
<dbReference type="RefSeq" id="WP_147761963.1">
    <property type="nucleotide sequence ID" value="NZ_BPQG01000025.1"/>
</dbReference>
<organism evidence="2 3">
    <name type="scientific">Methylobacterium cerastii</name>
    <dbReference type="NCBI Taxonomy" id="932741"/>
    <lineage>
        <taxon>Bacteria</taxon>
        <taxon>Pseudomonadati</taxon>
        <taxon>Pseudomonadota</taxon>
        <taxon>Alphaproteobacteria</taxon>
        <taxon>Hyphomicrobiales</taxon>
        <taxon>Methylobacteriaceae</taxon>
        <taxon>Methylobacterium</taxon>
    </lineage>
</organism>